<proteinExistence type="inferred from homology"/>
<dbReference type="Gene3D" id="3.80.10.10">
    <property type="entry name" value="Ribonuclease Inhibitor"/>
    <property type="match status" value="1"/>
</dbReference>
<evidence type="ECO:0000256" key="1">
    <source>
        <dbReference type="ARBA" id="ARBA00002074"/>
    </source>
</evidence>
<protein>
    <submittedName>
        <fullName evidence="15">Late blight resistance protein homolog R1A-3</fullName>
    </submittedName>
</protein>
<dbReference type="PANTHER" id="PTHR23155:SF1152">
    <property type="entry name" value="AAA+ ATPASE DOMAIN-CONTAINING PROTEIN"/>
    <property type="match status" value="1"/>
</dbReference>
<sequence>MSALHAEDPLNYLIDLEDGCSDLDMKHNVQTLRLLISILRPFLRILFEWPLEHREIQELAKHMVNVVQKVSWSFEPLPPVRRLKPVEDSSTRIAKLVAPNLKTVKSLKENFARIITIWTSFPIGMYSRRYGDEHLIHFLDSLLQNLKDISIICKAERIIGQREELAEVEERLKYLKTFLCLIFVPFKLINVVDSVVKLAAEISYKLFLCFVDDELVTGDLTRKLNSLLPELKEVCGGSDPLRLQDKELMISGDVLGFVDLLISKLMLLITKARLMDELKVQIQILADELRSIRIRLMDMLLQNPIQEIKSLHLPMVTLIVDAGFFIYFSPDKVGDEELTMTNHWSRGLRDSLEAVQTIHQQATDLFKKHLPLSLQSNCPASNELEIIDFLIQKIEGATFDCPLKHQIVMLNEEMVTLRKCLSGVAELMGNSRMEFLLTQFRHAAYQANYVLNSLVAGEGSLWLHRLGIFVITNDIKILQKEVKTIKILQKEVKTIKIMQKVVKTIKMLQKAVKNTWKVNLDGGVGSVSKASTHASTQIHQPQSINAPDCSKDGMQIKLEEDANKLVGRKDAVAEIVGLLTEGSNQLKILSIVGMPGLGKTTLANAVYKHPSVDTCFEVRAWGNLSQVYQKETLLSSILDQVHANPSHNTSGKDVGQMLYQSLKRRRYLIVLDNIWDIETWSGLRSIFPDDENGSRILFTTRSHGVATQANSFPYALHLLSNEESCELLWLKLFNGETCPRELSSISKRIACSCKGLPLAVVLIAGALNRTKKEKDSWEKVAKTFIRSQSIQERIWDILEESYKLLPDHLKPCFWYLGTFPEGTTISVSKLMRLWISEGFIQQPNSGQRSLIQEAETCLKDLIDRSLVLVTRKGSKGGVKECRVHDVLREFCLAILKQERYEMQEHIFPGGISVLYGDFRRPEQNLLSTFPTTKEPQISSLTYYDMTDIEKESRDREDLLKQKELRDLHPRIRDGTLSEQAIFSDLIPVGRGLLSEQVPNRYRRLHYGFVLKYKYLRVLDLANVLFQNSADTSDLVNIANLAYLRYLAVRIRTTEIPSEIGNLRNLETFHLSGAIGRVTLPEAIWKLVCLRDVIMDHCFFSFQHYSREFFEDSSQLDNLKSLSTIYIWHGNVEKLMRMLPGVQKLGCIFSNSWQECCEASNLFKMLECLRELQSLKMSFHAMAPYPFKFTLPSNLKKLTVSNARLPWDEISVIGQLPNLEVLKLLSKAFEGQEWDMREGEFQRLKFLKLDSLDIVQWSASGEHLPCLEQLVVLSCQRLEEIPSSFGEISTLQLIELKWCSTSAKDSVKQILDDQRDYGNHQLNVTVVG</sequence>
<keyword evidence="8" id="KW-0547">Nucleotide-binding</keyword>
<keyword evidence="9" id="KW-0611">Plant defense</keyword>
<accession>A0A6P6UEZ9</accession>
<dbReference type="InterPro" id="IPR036388">
    <property type="entry name" value="WH-like_DNA-bd_sf"/>
</dbReference>
<evidence type="ECO:0000313" key="14">
    <source>
        <dbReference type="Proteomes" id="UP001652660"/>
    </source>
</evidence>
<evidence type="ECO:0000313" key="15">
    <source>
        <dbReference type="RefSeq" id="XP_027088472.1"/>
    </source>
</evidence>
<dbReference type="Gene3D" id="1.10.10.10">
    <property type="entry name" value="Winged helix-like DNA-binding domain superfamily/Winged helix DNA-binding domain"/>
    <property type="match status" value="1"/>
</dbReference>
<keyword evidence="4" id="KW-0963">Cytoplasm</keyword>
<dbReference type="GO" id="GO:0005524">
    <property type="term" value="F:ATP binding"/>
    <property type="evidence" value="ECO:0007669"/>
    <property type="project" value="UniProtKB-KW"/>
</dbReference>
<dbReference type="FunFam" id="3.40.50.300:FF:001091">
    <property type="entry name" value="Probable disease resistance protein At1g61300"/>
    <property type="match status" value="1"/>
</dbReference>
<dbReference type="SUPFAM" id="SSF52540">
    <property type="entry name" value="P-loop containing nucleoside triphosphate hydrolases"/>
    <property type="match status" value="1"/>
</dbReference>
<evidence type="ECO:0000259" key="12">
    <source>
        <dbReference type="Pfam" id="PF23559"/>
    </source>
</evidence>
<evidence type="ECO:0000259" key="11">
    <source>
        <dbReference type="Pfam" id="PF00931"/>
    </source>
</evidence>
<dbReference type="Pfam" id="PF00931">
    <property type="entry name" value="NB-ARC"/>
    <property type="match status" value="1"/>
</dbReference>
<dbReference type="Pfam" id="PF23559">
    <property type="entry name" value="WHD_DRP"/>
    <property type="match status" value="1"/>
</dbReference>
<dbReference type="InterPro" id="IPR002182">
    <property type="entry name" value="NB-ARC"/>
</dbReference>
<evidence type="ECO:0000256" key="5">
    <source>
        <dbReference type="ARBA" id="ARBA00022614"/>
    </source>
</evidence>
<evidence type="ECO:0000256" key="9">
    <source>
        <dbReference type="ARBA" id="ARBA00022821"/>
    </source>
</evidence>
<dbReference type="Proteomes" id="UP001652660">
    <property type="component" value="Chromosome 9e"/>
</dbReference>
<dbReference type="InterPro" id="IPR032675">
    <property type="entry name" value="LRR_dom_sf"/>
</dbReference>
<dbReference type="InterPro" id="IPR027417">
    <property type="entry name" value="P-loop_NTPase"/>
</dbReference>
<comment type="subcellular location">
    <subcellularLocation>
        <location evidence="2">Cytoplasm</location>
    </subcellularLocation>
</comment>
<dbReference type="InterPro" id="IPR055414">
    <property type="entry name" value="LRR_R13L4/SHOC2-like"/>
</dbReference>
<dbReference type="PRINTS" id="PR00364">
    <property type="entry name" value="DISEASERSIST"/>
</dbReference>
<organism evidence="14 15">
    <name type="scientific">Coffea arabica</name>
    <name type="common">Arabian coffee</name>
    <dbReference type="NCBI Taxonomy" id="13443"/>
    <lineage>
        <taxon>Eukaryota</taxon>
        <taxon>Viridiplantae</taxon>
        <taxon>Streptophyta</taxon>
        <taxon>Embryophyta</taxon>
        <taxon>Tracheophyta</taxon>
        <taxon>Spermatophyta</taxon>
        <taxon>Magnoliopsida</taxon>
        <taxon>eudicotyledons</taxon>
        <taxon>Gunneridae</taxon>
        <taxon>Pentapetalae</taxon>
        <taxon>asterids</taxon>
        <taxon>lamiids</taxon>
        <taxon>Gentianales</taxon>
        <taxon>Rubiaceae</taxon>
        <taxon>Ixoroideae</taxon>
        <taxon>Gardenieae complex</taxon>
        <taxon>Bertiereae - Coffeeae clade</taxon>
        <taxon>Coffeeae</taxon>
        <taxon>Coffea</taxon>
    </lineage>
</organism>
<comment type="function">
    <text evidence="1">Confers resistance to late blight (Phytophthora infestans) races carrying the avirulence gene Avr1. Resistance proteins guard the plant against pathogens that contain an appropriate avirulence protein via an indirect interaction with this avirulence protein. That triggers a defense system including the hypersensitive response, which restricts the pathogen growth.</text>
</comment>
<dbReference type="Pfam" id="PF23598">
    <property type="entry name" value="LRR_14"/>
    <property type="match status" value="1"/>
</dbReference>
<dbReference type="Gene3D" id="1.10.8.430">
    <property type="entry name" value="Helical domain of apoptotic protease-activating factors"/>
    <property type="match status" value="1"/>
</dbReference>
<feature type="domain" description="NB-ARC" evidence="11">
    <location>
        <begin position="569"/>
        <end position="736"/>
    </location>
</feature>
<keyword evidence="14" id="KW-1185">Reference proteome</keyword>
<reference evidence="14" key="1">
    <citation type="journal article" date="2025" name="Foods">
        <title>Unveiling the Microbial Signatures of Arabica Coffee Cherries: Insights into Ripeness Specific Diversity, Functional Traits, and Implications for Quality and Safety.</title>
        <authorList>
            <consortium name="RefSeq"/>
            <person name="Tenea G.N."/>
            <person name="Cifuentes V."/>
            <person name="Reyes P."/>
            <person name="Cevallos-Vallejos M."/>
        </authorList>
    </citation>
    <scope>NUCLEOTIDE SEQUENCE [LARGE SCALE GENOMIC DNA]</scope>
</reference>
<reference evidence="15" key="2">
    <citation type="submission" date="2025-08" db="UniProtKB">
        <authorList>
            <consortium name="RefSeq"/>
        </authorList>
    </citation>
    <scope>IDENTIFICATION</scope>
    <source>
        <tissue evidence="15">Leaves</tissue>
    </source>
</reference>
<evidence type="ECO:0000259" key="13">
    <source>
        <dbReference type="Pfam" id="PF23598"/>
    </source>
</evidence>
<dbReference type="OrthoDB" id="5986190at2759"/>
<name>A0A6P6UEZ9_COFAR</name>
<dbReference type="GO" id="GO:0005737">
    <property type="term" value="C:cytoplasm"/>
    <property type="evidence" value="ECO:0007669"/>
    <property type="project" value="UniProtKB-SubCell"/>
</dbReference>
<dbReference type="GO" id="GO:0043531">
    <property type="term" value="F:ADP binding"/>
    <property type="evidence" value="ECO:0007669"/>
    <property type="project" value="InterPro"/>
</dbReference>
<evidence type="ECO:0000256" key="6">
    <source>
        <dbReference type="ARBA" id="ARBA00022667"/>
    </source>
</evidence>
<evidence type="ECO:0000256" key="10">
    <source>
        <dbReference type="ARBA" id="ARBA00022840"/>
    </source>
</evidence>
<dbReference type="InterPro" id="IPR058922">
    <property type="entry name" value="WHD_DRP"/>
</dbReference>
<evidence type="ECO:0000256" key="8">
    <source>
        <dbReference type="ARBA" id="ARBA00022741"/>
    </source>
</evidence>
<dbReference type="RefSeq" id="XP_027088472.1">
    <property type="nucleotide sequence ID" value="XM_027232671.1"/>
</dbReference>
<dbReference type="GO" id="GO:0051607">
    <property type="term" value="P:defense response to virus"/>
    <property type="evidence" value="ECO:0007669"/>
    <property type="project" value="UniProtKB-ARBA"/>
</dbReference>
<evidence type="ECO:0000256" key="3">
    <source>
        <dbReference type="ARBA" id="ARBA00008894"/>
    </source>
</evidence>
<dbReference type="SUPFAM" id="SSF52058">
    <property type="entry name" value="L domain-like"/>
    <property type="match status" value="1"/>
</dbReference>
<feature type="domain" description="Disease resistance protein winged helix" evidence="12">
    <location>
        <begin position="819"/>
        <end position="890"/>
    </location>
</feature>
<keyword evidence="7" id="KW-0677">Repeat</keyword>
<evidence type="ECO:0000256" key="7">
    <source>
        <dbReference type="ARBA" id="ARBA00022737"/>
    </source>
</evidence>
<dbReference type="InterPro" id="IPR042197">
    <property type="entry name" value="Apaf_helical"/>
</dbReference>
<comment type="similarity">
    <text evidence="3">Belongs to the disease resistance NB-LRR family.</text>
</comment>
<evidence type="ECO:0000256" key="2">
    <source>
        <dbReference type="ARBA" id="ARBA00004496"/>
    </source>
</evidence>
<keyword evidence="10" id="KW-0067">ATP-binding</keyword>
<dbReference type="FunFam" id="1.10.10.10:FF:000322">
    <property type="entry name" value="Probable disease resistance protein At1g63360"/>
    <property type="match status" value="1"/>
</dbReference>
<dbReference type="GO" id="GO:0009626">
    <property type="term" value="P:plant-type hypersensitive response"/>
    <property type="evidence" value="ECO:0007669"/>
    <property type="project" value="UniProtKB-KW"/>
</dbReference>
<feature type="domain" description="Disease resistance R13L4/SHOC-2-like LRR" evidence="13">
    <location>
        <begin position="1011"/>
        <end position="1308"/>
    </location>
</feature>
<gene>
    <name evidence="15" type="primary">LOC113709816</name>
</gene>
<evidence type="ECO:0000256" key="4">
    <source>
        <dbReference type="ARBA" id="ARBA00022490"/>
    </source>
</evidence>
<dbReference type="Gene3D" id="3.40.50.300">
    <property type="entry name" value="P-loop containing nucleotide triphosphate hydrolases"/>
    <property type="match status" value="1"/>
</dbReference>
<dbReference type="InterPro" id="IPR044974">
    <property type="entry name" value="Disease_R_plants"/>
</dbReference>
<dbReference type="PANTHER" id="PTHR23155">
    <property type="entry name" value="DISEASE RESISTANCE PROTEIN RP"/>
    <property type="match status" value="1"/>
</dbReference>
<dbReference type="GeneID" id="113709816"/>
<keyword evidence="6" id="KW-0381">Hypersensitive response</keyword>
<keyword evidence="5" id="KW-0433">Leucine-rich repeat</keyword>